<dbReference type="InterPro" id="IPR000157">
    <property type="entry name" value="TIR_dom"/>
</dbReference>
<dbReference type="InterPro" id="IPR032675">
    <property type="entry name" value="LRR_dom_sf"/>
</dbReference>
<dbReference type="InterPro" id="IPR001611">
    <property type="entry name" value="Leu-rich_rpt"/>
</dbReference>
<organism evidence="17 18">
    <name type="scientific">Strongylocentrotus purpuratus</name>
    <name type="common">Purple sea urchin</name>
    <dbReference type="NCBI Taxonomy" id="7668"/>
    <lineage>
        <taxon>Eukaryota</taxon>
        <taxon>Metazoa</taxon>
        <taxon>Echinodermata</taxon>
        <taxon>Eleutherozoa</taxon>
        <taxon>Echinozoa</taxon>
        <taxon>Echinoidea</taxon>
        <taxon>Euechinoidea</taxon>
        <taxon>Echinacea</taxon>
        <taxon>Camarodonta</taxon>
        <taxon>Echinidea</taxon>
        <taxon>Strongylocentrotidae</taxon>
        <taxon>Strongylocentrotus</taxon>
    </lineage>
</organism>
<keyword evidence="10 14" id="KW-0472">Membrane</keyword>
<evidence type="ECO:0000256" key="3">
    <source>
        <dbReference type="ARBA" id="ARBA00009634"/>
    </source>
</evidence>
<keyword evidence="11" id="KW-0675">Receptor</keyword>
<dbReference type="RefSeq" id="XP_030830598.1">
    <property type="nucleotide sequence ID" value="XM_030974738.1"/>
</dbReference>
<evidence type="ECO:0000256" key="13">
    <source>
        <dbReference type="ARBA" id="ARBA00023319"/>
    </source>
</evidence>
<keyword evidence="7" id="KW-0677">Repeat</keyword>
<keyword evidence="13" id="KW-0393">Immunoglobulin domain</keyword>
<dbReference type="PROSITE" id="PS51450">
    <property type="entry name" value="LRR"/>
    <property type="match status" value="5"/>
</dbReference>
<dbReference type="InterPro" id="IPR031283">
    <property type="entry name" value="AMIGO"/>
</dbReference>
<dbReference type="SMART" id="SM00255">
    <property type="entry name" value="TIR"/>
    <property type="match status" value="1"/>
</dbReference>
<dbReference type="SMART" id="SM00365">
    <property type="entry name" value="LRR_SD22"/>
    <property type="match status" value="7"/>
</dbReference>
<evidence type="ECO:0000256" key="10">
    <source>
        <dbReference type="ARBA" id="ARBA00023136"/>
    </source>
</evidence>
<keyword evidence="8" id="KW-0130">Cell adhesion</keyword>
<dbReference type="AlphaFoldDB" id="A0A7M7N3J5"/>
<proteinExistence type="inferred from homology"/>
<feature type="domain" description="TIR" evidence="16">
    <location>
        <begin position="761"/>
        <end position="904"/>
    </location>
</feature>
<keyword evidence="18" id="KW-1185">Reference proteome</keyword>
<evidence type="ECO:0000256" key="6">
    <source>
        <dbReference type="ARBA" id="ARBA00022729"/>
    </source>
</evidence>
<feature type="transmembrane region" description="Helical" evidence="14">
    <location>
        <begin position="708"/>
        <end position="729"/>
    </location>
</feature>
<dbReference type="PANTHER" id="PTHR24368">
    <property type="entry name" value="AMPHOTERIN-INDUCED PROTEIN"/>
    <property type="match status" value="1"/>
</dbReference>
<dbReference type="InterPro" id="IPR035897">
    <property type="entry name" value="Toll_tir_struct_dom_sf"/>
</dbReference>
<dbReference type="Pfam" id="PF01582">
    <property type="entry name" value="TIR"/>
    <property type="match status" value="1"/>
</dbReference>
<keyword evidence="6 15" id="KW-0732">Signal</keyword>
<dbReference type="Gene3D" id="3.80.10.10">
    <property type="entry name" value="Ribonuclease Inhibitor"/>
    <property type="match status" value="4"/>
</dbReference>
<evidence type="ECO:0000256" key="8">
    <source>
        <dbReference type="ARBA" id="ARBA00022889"/>
    </source>
</evidence>
<evidence type="ECO:0000256" key="14">
    <source>
        <dbReference type="SAM" id="Phobius"/>
    </source>
</evidence>
<protein>
    <recommendedName>
        <fullName evidence="16">TIR domain-containing protein</fullName>
    </recommendedName>
</protein>
<dbReference type="InParanoid" id="A0A7M7N3J5"/>
<comment type="similarity">
    <text evidence="2">Belongs to the immunoglobulin superfamily. AMIGO family.</text>
</comment>
<evidence type="ECO:0000313" key="18">
    <source>
        <dbReference type="Proteomes" id="UP000007110"/>
    </source>
</evidence>
<evidence type="ECO:0000313" key="17">
    <source>
        <dbReference type="EnsemblMetazoa" id="XP_030830598"/>
    </source>
</evidence>
<feature type="chain" id="PRO_5029604023" description="TIR domain-containing protein" evidence="15">
    <location>
        <begin position="22"/>
        <end position="916"/>
    </location>
</feature>
<evidence type="ECO:0000256" key="7">
    <source>
        <dbReference type="ARBA" id="ARBA00022737"/>
    </source>
</evidence>
<dbReference type="Proteomes" id="UP000007110">
    <property type="component" value="Unassembled WGS sequence"/>
</dbReference>
<dbReference type="GO" id="GO:0007165">
    <property type="term" value="P:signal transduction"/>
    <property type="evidence" value="ECO:0007669"/>
    <property type="project" value="InterPro"/>
</dbReference>
<keyword evidence="5 14" id="KW-0812">Transmembrane</keyword>
<comment type="subcellular location">
    <subcellularLocation>
        <location evidence="1">Cell membrane</location>
        <topology evidence="1">Single-pass type I membrane protein</topology>
    </subcellularLocation>
</comment>
<dbReference type="OrthoDB" id="676979at2759"/>
<dbReference type="GO" id="GO:0007155">
    <property type="term" value="P:cell adhesion"/>
    <property type="evidence" value="ECO:0007669"/>
    <property type="project" value="UniProtKB-KW"/>
</dbReference>
<dbReference type="KEGG" id="spu:115919967"/>
<sequence>MAVYAHAISFVVLCGFTLRYGVVMDHTSIHLDHKCSENSSDHSANCSYRGLTSVPRNLPHDLRSLNVSHNNISMLLDKSFVNYTQLETLDASYNSIYLIENETFHALLLLKELRLHRNSISVLPISLLENNVHLSLVFLHNNRLKRIPRIFGNNLQTTQFAEDGEDACRCKNLSVFDLSFNNVRSIEQGDFVALRNCSFDRFNLNYNDIKILSRAVFTELSAVHLLINNISLVKFHADSFLGSKAIVKATITSSGIRYIVPMNTTVIPTYRFPGITKLYLSYNELITFPKYALDGFEKLQVLDISSNHISSLHNESFCGLKSLVNLDLSVNEIKSLPRGSFACAEKLERIELSRNDFAVLDPQWFDGSHRLNTLRFYQSSIHEIKTIPWDATNLQTLMLAKNNFNSVNRNMFLGLKNLKFLDFTRNYNPLDISVDAFEETSSLEKVIMYDLVKFTMTGSFRNMQQLVLLDMSYLHSHLEISSLGQFTYTSALRTLNLSRTYIKAKDLVQFTSNTSLFSGLVSLHTLNLQHNLFNDFHEAPNAFTTLWNLRELYLTNSRIQQIDSEIFRNLTSLTVLSLGLNSIKIIHEKALQDLQNLRTLQLNSNSISVIEKQLFSRTPSLRYLYLHDNKISTIEPFTLIPTSLNVLIIANNPFTCTCQLAWFREWLDKVNTTIDLRSETRCSSTSFKSLKNQTIWSFHPKDYCGVNIYLIVSVSLATVTVLSLSVLVYRKRWWLNHKLFLLKLAILGYQEIIENQDPADYEYQLNLMFREDDEWWINDCMKPFLQERMPHLENIVWGDSGLHPGSFYLNAIYDVIENSYKTVLLLSNQSVEDTWFMTKLRMAVEHMNDTKLEKVILIFLEDIDDEHLPYLVRLLLSRNKPYLLWVDDDEDGQELFWAKFEKTMRANREMNNVIPV</sequence>
<dbReference type="SUPFAM" id="SSF52200">
    <property type="entry name" value="Toll/Interleukin receptor TIR domain"/>
    <property type="match status" value="1"/>
</dbReference>
<dbReference type="Pfam" id="PF13855">
    <property type="entry name" value="LRR_8"/>
    <property type="match status" value="3"/>
</dbReference>
<name>A0A7M7N3J5_STRPU</name>
<reference evidence="18" key="1">
    <citation type="submission" date="2015-02" db="EMBL/GenBank/DDBJ databases">
        <title>Genome sequencing for Strongylocentrotus purpuratus.</title>
        <authorList>
            <person name="Murali S."/>
            <person name="Liu Y."/>
            <person name="Vee V."/>
            <person name="English A."/>
            <person name="Wang M."/>
            <person name="Skinner E."/>
            <person name="Han Y."/>
            <person name="Muzny D.M."/>
            <person name="Worley K.C."/>
            <person name="Gibbs R.A."/>
        </authorList>
    </citation>
    <scope>NUCLEOTIDE SEQUENCE</scope>
</reference>
<evidence type="ECO:0000256" key="1">
    <source>
        <dbReference type="ARBA" id="ARBA00004251"/>
    </source>
</evidence>
<evidence type="ECO:0000256" key="4">
    <source>
        <dbReference type="ARBA" id="ARBA00022614"/>
    </source>
</evidence>
<dbReference type="PROSITE" id="PS50104">
    <property type="entry name" value="TIR"/>
    <property type="match status" value="1"/>
</dbReference>
<evidence type="ECO:0000256" key="15">
    <source>
        <dbReference type="SAM" id="SignalP"/>
    </source>
</evidence>
<dbReference type="SUPFAM" id="SSF52058">
    <property type="entry name" value="L domain-like"/>
    <property type="match status" value="2"/>
</dbReference>
<dbReference type="SMART" id="SM00369">
    <property type="entry name" value="LRR_TYP"/>
    <property type="match status" value="15"/>
</dbReference>
<reference evidence="17" key="2">
    <citation type="submission" date="2021-01" db="UniProtKB">
        <authorList>
            <consortium name="EnsemblMetazoa"/>
        </authorList>
    </citation>
    <scope>IDENTIFICATION</scope>
</reference>
<dbReference type="Gene3D" id="3.40.50.10140">
    <property type="entry name" value="Toll/interleukin-1 receptor homology (TIR) domain"/>
    <property type="match status" value="1"/>
</dbReference>
<evidence type="ECO:0000256" key="5">
    <source>
        <dbReference type="ARBA" id="ARBA00022692"/>
    </source>
</evidence>
<dbReference type="Pfam" id="PF13306">
    <property type="entry name" value="LRR_5"/>
    <property type="match status" value="1"/>
</dbReference>
<dbReference type="PANTHER" id="PTHR24368:SF210">
    <property type="entry name" value="SURFACE ANTIGEN BSPA-LIKE"/>
    <property type="match status" value="1"/>
</dbReference>
<dbReference type="OMA" id="YYIANHV"/>
<evidence type="ECO:0000256" key="9">
    <source>
        <dbReference type="ARBA" id="ARBA00022989"/>
    </source>
</evidence>
<dbReference type="InterPro" id="IPR026906">
    <property type="entry name" value="LRR_5"/>
</dbReference>
<keyword evidence="4" id="KW-0433">Leucine-rich repeat</keyword>
<dbReference type="EnsemblMetazoa" id="XM_030974738">
    <property type="protein sequence ID" value="XP_030830598"/>
    <property type="gene ID" value="LOC115919967"/>
</dbReference>
<keyword evidence="12" id="KW-0325">Glycoprotein</keyword>
<dbReference type="SMART" id="SM00082">
    <property type="entry name" value="LRRCT"/>
    <property type="match status" value="1"/>
</dbReference>
<dbReference type="GeneID" id="115919967"/>
<dbReference type="InterPro" id="IPR003591">
    <property type="entry name" value="Leu-rich_rpt_typical-subtyp"/>
</dbReference>
<comment type="similarity">
    <text evidence="3">Belongs to the Toll-like receptor family.</text>
</comment>
<feature type="signal peptide" evidence="15">
    <location>
        <begin position="1"/>
        <end position="21"/>
    </location>
</feature>
<dbReference type="FunFam" id="3.80.10.10:FF:001360">
    <property type="entry name" value="Uncharacterized protein"/>
    <property type="match status" value="1"/>
</dbReference>
<accession>A0A7M7N3J5</accession>
<keyword evidence="9 14" id="KW-1133">Transmembrane helix</keyword>
<dbReference type="GO" id="GO:0005886">
    <property type="term" value="C:plasma membrane"/>
    <property type="evidence" value="ECO:0007669"/>
    <property type="project" value="UniProtKB-SubCell"/>
</dbReference>
<dbReference type="FunCoup" id="A0A7M7N3J5">
    <property type="interactions" value="622"/>
</dbReference>
<evidence type="ECO:0000256" key="2">
    <source>
        <dbReference type="ARBA" id="ARBA00005670"/>
    </source>
</evidence>
<evidence type="ECO:0000256" key="12">
    <source>
        <dbReference type="ARBA" id="ARBA00023180"/>
    </source>
</evidence>
<dbReference type="InterPro" id="IPR000483">
    <property type="entry name" value="Cys-rich_flank_reg_C"/>
</dbReference>
<evidence type="ECO:0000259" key="16">
    <source>
        <dbReference type="PROSITE" id="PS50104"/>
    </source>
</evidence>
<evidence type="ECO:0000256" key="11">
    <source>
        <dbReference type="ARBA" id="ARBA00023170"/>
    </source>
</evidence>